<accession>H1CXS9</accession>
<sequence>MKEQQVENEVVVEEEKQEEVCWALLELASMNKH</sequence>
<name>H1CXS9_9FIRM</name>
<dbReference type="EMBL" id="ADLT01000005">
    <property type="protein sequence ID" value="EHO63923.1"/>
    <property type="molecule type" value="Genomic_DNA"/>
</dbReference>
<keyword evidence="2" id="KW-1185">Reference proteome</keyword>
<evidence type="ECO:0000313" key="2">
    <source>
        <dbReference type="Proteomes" id="UP000003277"/>
    </source>
</evidence>
<dbReference type="Proteomes" id="UP000003277">
    <property type="component" value="Unassembled WGS sequence"/>
</dbReference>
<proteinExistence type="predicted"/>
<gene>
    <name evidence="1" type="ORF">HMPREF9453_00167</name>
</gene>
<dbReference type="HOGENOM" id="CLU_3381578_0_0_9"/>
<dbReference type="AlphaFoldDB" id="H1CXS9"/>
<evidence type="ECO:0000313" key="1">
    <source>
        <dbReference type="EMBL" id="EHO63923.1"/>
    </source>
</evidence>
<reference evidence="1 2" key="1">
    <citation type="submission" date="2011-11" db="EMBL/GenBank/DDBJ databases">
        <title>The Genome Sequence of Dialister succinatiphilus YIT 11850.</title>
        <authorList>
            <consortium name="The Broad Institute Genome Sequencing Platform"/>
            <person name="Earl A."/>
            <person name="Ward D."/>
            <person name="Feldgarden M."/>
            <person name="Gevers D."/>
            <person name="Morotomi M."/>
            <person name="Young S.K."/>
            <person name="Zeng Q."/>
            <person name="Gargeya S."/>
            <person name="Fitzgerald M."/>
            <person name="Haas B."/>
            <person name="Abouelleil A."/>
            <person name="Alvarado L."/>
            <person name="Arachchi H.M."/>
            <person name="Berlin A."/>
            <person name="Brown A."/>
            <person name="Chapman S.B."/>
            <person name="Dunbar C."/>
            <person name="Gearin G."/>
            <person name="Goldberg J."/>
            <person name="Griggs A."/>
            <person name="Gujja S."/>
            <person name="Heiman D."/>
            <person name="Howarth C."/>
            <person name="Lui A."/>
            <person name="MacDonald P.J.P."/>
            <person name="Montmayeur A."/>
            <person name="Murphy C."/>
            <person name="Neiman D."/>
            <person name="Pearson M."/>
            <person name="Priest M."/>
            <person name="Roberts A."/>
            <person name="Saif S."/>
            <person name="Shea T."/>
            <person name="Sisk P."/>
            <person name="Stolte C."/>
            <person name="Sykes S."/>
            <person name="Wortman J."/>
            <person name="Nusbaum C."/>
            <person name="Birren B."/>
        </authorList>
    </citation>
    <scope>NUCLEOTIDE SEQUENCE [LARGE SCALE GENOMIC DNA]</scope>
    <source>
        <strain evidence="1 2">YIT 11850</strain>
    </source>
</reference>
<protein>
    <submittedName>
        <fullName evidence="1">Uncharacterized protein</fullName>
    </submittedName>
</protein>
<organism evidence="1 2">
    <name type="scientific">Dialister succinatiphilus YIT 11850</name>
    <dbReference type="NCBI Taxonomy" id="742743"/>
    <lineage>
        <taxon>Bacteria</taxon>
        <taxon>Bacillati</taxon>
        <taxon>Bacillota</taxon>
        <taxon>Negativicutes</taxon>
        <taxon>Veillonellales</taxon>
        <taxon>Veillonellaceae</taxon>
        <taxon>Dialister</taxon>
    </lineage>
</organism>
<comment type="caution">
    <text evidence="1">The sequence shown here is derived from an EMBL/GenBank/DDBJ whole genome shotgun (WGS) entry which is preliminary data.</text>
</comment>